<evidence type="ECO:0000313" key="2">
    <source>
        <dbReference type="Proteomes" id="UP000004478"/>
    </source>
</evidence>
<dbReference type="RefSeq" id="WP_009184680.1">
    <property type="nucleotide sequence ID" value="NZ_AMGM01000019.1"/>
</dbReference>
<keyword evidence="2" id="KW-1185">Reference proteome</keyword>
<dbReference type="OrthoDB" id="5493262at2"/>
<comment type="caution">
    <text evidence="1">The sequence shown here is derived from an EMBL/GenBank/DDBJ whole genome shotgun (WGS) entry which is preliminary data.</text>
</comment>
<evidence type="ECO:0000313" key="1">
    <source>
        <dbReference type="EMBL" id="EKB49739.1"/>
    </source>
</evidence>
<reference evidence="1 2" key="1">
    <citation type="journal article" date="2012" name="J. Bacteriol.">
        <title>Draft Genome Sequence of Cecembia lonarensis Strain LW9T, Isolated from Lonar Lake, a Haloalkaline Lake in India.</title>
        <authorList>
            <person name="Shivaji S."/>
            <person name="Ara S."/>
            <person name="Singh A."/>
            <person name="Pinnaka A.K."/>
        </authorList>
    </citation>
    <scope>NUCLEOTIDE SEQUENCE [LARGE SCALE GENOMIC DNA]</scope>
    <source>
        <strain evidence="1 2">LW9</strain>
    </source>
</reference>
<evidence type="ECO:0008006" key="3">
    <source>
        <dbReference type="Google" id="ProtNLM"/>
    </source>
</evidence>
<proteinExistence type="predicted"/>
<dbReference type="PANTHER" id="PTHR41913:SF1">
    <property type="entry name" value="DUF1684 DOMAIN-CONTAINING PROTEIN"/>
    <property type="match status" value="1"/>
</dbReference>
<dbReference type="Proteomes" id="UP000004478">
    <property type="component" value="Unassembled WGS sequence"/>
</dbReference>
<dbReference type="Pfam" id="PF07920">
    <property type="entry name" value="DUF1684"/>
    <property type="match status" value="1"/>
</dbReference>
<dbReference type="InterPro" id="IPR012467">
    <property type="entry name" value="DUF1684"/>
</dbReference>
<gene>
    <name evidence="1" type="ORF">B879_01646</name>
</gene>
<dbReference type="AlphaFoldDB" id="K1M093"/>
<organism evidence="1 2">
    <name type="scientific">Cecembia lonarensis (strain CCUG 58316 / KCTC 22772 / LW9)</name>
    <dbReference type="NCBI Taxonomy" id="1225176"/>
    <lineage>
        <taxon>Bacteria</taxon>
        <taxon>Pseudomonadati</taxon>
        <taxon>Bacteroidota</taxon>
        <taxon>Cytophagia</taxon>
        <taxon>Cytophagales</taxon>
        <taxon>Cyclobacteriaceae</taxon>
        <taxon>Cecembia</taxon>
    </lineage>
</organism>
<name>K1M093_CECL9</name>
<sequence length="300" mass="33922">MKIKALISGLIWLIVAACGQNHQISKEAHLEEINDWHEKQMASLTSETGWLNLIGLHWLEEGFTSFGSGDNMDFKLEAPHFPEEIGKFEWVEDRVFFIPEVQGVMAEDVEIQEKTLIFDANASVSQAISFGSLHWTIIKRSDAYGVRLRDYEAEIVTSFTGVDRFPVALQWRLIADFVPYLPAKEIPITNVIGQTSPNLSPGYIEFQWEGESYRIDALGNEGDKELFLIFADETSGVETYGGGRYMYVKRPDASGKIILDFNKAYNPPCVYTPYATCPLPPRQNILNLAIRSGHKNYGHH</sequence>
<dbReference type="PATRIC" id="fig|1225176.3.peg.1757"/>
<dbReference type="PROSITE" id="PS51257">
    <property type="entry name" value="PROKAR_LIPOPROTEIN"/>
    <property type="match status" value="1"/>
</dbReference>
<accession>K1M093</accession>
<dbReference type="PANTHER" id="PTHR41913">
    <property type="entry name" value="DUF1684 DOMAIN-CONTAINING PROTEIN"/>
    <property type="match status" value="1"/>
</dbReference>
<dbReference type="EMBL" id="AMGM01000019">
    <property type="protein sequence ID" value="EKB49739.1"/>
    <property type="molecule type" value="Genomic_DNA"/>
</dbReference>
<protein>
    <recommendedName>
        <fullName evidence="3">DUF1684 domain-containing protein</fullName>
    </recommendedName>
</protein>